<accession>A0A450YP81</accession>
<gene>
    <name evidence="1" type="ORF">BECKTC1821E_GA0114239_102430</name>
</gene>
<organism evidence="1">
    <name type="scientific">Candidatus Kentrum sp. TC</name>
    <dbReference type="NCBI Taxonomy" id="2126339"/>
    <lineage>
        <taxon>Bacteria</taxon>
        <taxon>Pseudomonadati</taxon>
        <taxon>Pseudomonadota</taxon>
        <taxon>Gammaproteobacteria</taxon>
        <taxon>Candidatus Kentrum</taxon>
    </lineage>
</organism>
<sequence length="114" mass="13188">MNPFVERRQDEISGALSCFDRVVITGTSLDIRHPEAMASLLRYRNIRLFDYAKWAEPSRDKPHRNAEQVAADSESEIELIQRSNSFRKEESIKAMAVSSPREMKKALIHNKSPW</sequence>
<name>A0A450YP81_9GAMM</name>
<protein>
    <submittedName>
        <fullName evidence="1">Uncharacterized protein</fullName>
    </submittedName>
</protein>
<reference evidence="1" key="1">
    <citation type="submission" date="2019-02" db="EMBL/GenBank/DDBJ databases">
        <authorList>
            <person name="Gruber-Vodicka R. H."/>
            <person name="Seah K. B. B."/>
        </authorList>
    </citation>
    <scope>NUCLEOTIDE SEQUENCE</scope>
    <source>
        <strain evidence="1">BECK_BZ125</strain>
    </source>
</reference>
<dbReference type="EMBL" id="CAADFT010000024">
    <property type="protein sequence ID" value="VFK43316.1"/>
    <property type="molecule type" value="Genomic_DNA"/>
</dbReference>
<evidence type="ECO:0000313" key="1">
    <source>
        <dbReference type="EMBL" id="VFK43316.1"/>
    </source>
</evidence>
<dbReference type="AlphaFoldDB" id="A0A450YP81"/>
<proteinExistence type="predicted"/>